<name>A0A1W1H6P9_9BACT</name>
<evidence type="ECO:0000313" key="3">
    <source>
        <dbReference type="Proteomes" id="UP000191931"/>
    </source>
</evidence>
<keyword evidence="3" id="KW-1185">Reference proteome</keyword>
<feature type="region of interest" description="Disordered" evidence="1">
    <location>
        <begin position="1"/>
        <end position="22"/>
    </location>
</feature>
<proteinExistence type="predicted"/>
<evidence type="ECO:0000313" key="2">
    <source>
        <dbReference type="EMBL" id="SLM28048.1"/>
    </source>
</evidence>
<sequence>MNSKSLDKEQKKEAIKQLRTQRKDSIANASALMKNQKKEMKVIRDFLKNGDATVPAIADGVSMPVNQTLWYVMAMKKYGEVLESTKEGAWFKYSLIPTEKTGQTDKDEKTKTARDKSTEKARDNSTEKSLDKAGA</sequence>
<protein>
    <recommendedName>
        <fullName evidence="4">Winged helix-turn-helix domain-containing protein</fullName>
    </recommendedName>
</protein>
<dbReference type="AlphaFoldDB" id="A0A1W1H6P9"/>
<gene>
    <name evidence="2" type="ORF">MTBBW1_1230019</name>
</gene>
<evidence type="ECO:0000256" key="1">
    <source>
        <dbReference type="SAM" id="MobiDB-lite"/>
    </source>
</evidence>
<organism evidence="2 3">
    <name type="scientific">Desulfamplus magnetovallimortis</name>
    <dbReference type="NCBI Taxonomy" id="1246637"/>
    <lineage>
        <taxon>Bacteria</taxon>
        <taxon>Pseudomonadati</taxon>
        <taxon>Thermodesulfobacteriota</taxon>
        <taxon>Desulfobacteria</taxon>
        <taxon>Desulfobacterales</taxon>
        <taxon>Desulfobacteraceae</taxon>
        <taxon>Desulfamplus</taxon>
    </lineage>
</organism>
<dbReference type="OrthoDB" id="5517596at2"/>
<feature type="compositionally biased region" description="Basic and acidic residues" evidence="1">
    <location>
        <begin position="102"/>
        <end position="135"/>
    </location>
</feature>
<reference evidence="2 3" key="1">
    <citation type="submission" date="2017-03" db="EMBL/GenBank/DDBJ databases">
        <authorList>
            <person name="Afonso C.L."/>
            <person name="Miller P.J."/>
            <person name="Scott M.A."/>
            <person name="Spackman E."/>
            <person name="Goraichik I."/>
            <person name="Dimitrov K.M."/>
            <person name="Suarez D.L."/>
            <person name="Swayne D.E."/>
        </authorList>
    </citation>
    <scope>NUCLEOTIDE SEQUENCE [LARGE SCALE GENOMIC DNA]</scope>
    <source>
        <strain evidence="2">PRJEB14757</strain>
    </source>
</reference>
<feature type="region of interest" description="Disordered" evidence="1">
    <location>
        <begin position="101"/>
        <end position="135"/>
    </location>
</feature>
<evidence type="ECO:0008006" key="4">
    <source>
        <dbReference type="Google" id="ProtNLM"/>
    </source>
</evidence>
<dbReference type="EMBL" id="FWEV01000028">
    <property type="protein sequence ID" value="SLM28048.1"/>
    <property type="molecule type" value="Genomic_DNA"/>
</dbReference>
<dbReference type="Proteomes" id="UP000191931">
    <property type="component" value="Unassembled WGS sequence"/>
</dbReference>
<accession>A0A1W1H6P9</accession>
<dbReference type="RefSeq" id="WP_080804429.1">
    <property type="nucleotide sequence ID" value="NZ_LT828547.1"/>
</dbReference>
<dbReference type="STRING" id="1246637.MTBBW1_1230019"/>